<feature type="transmembrane region" description="Helical" evidence="6">
    <location>
        <begin position="681"/>
        <end position="702"/>
    </location>
</feature>
<feature type="transmembrane region" description="Helical" evidence="6">
    <location>
        <begin position="722"/>
        <end position="744"/>
    </location>
</feature>
<evidence type="ECO:0000256" key="3">
    <source>
        <dbReference type="ARBA" id="ARBA00022692"/>
    </source>
</evidence>
<accession>A0A5C6M0N5</accession>
<sequence length="801" mass="89633">MQMISTYITIALRHLSKRKLFSFINIAGLAIGITFSLLITVYIWEEKQVNRDLRNLPQQYFMQSAWKADNMYMPLITPAMLAKGLHDQYPSLVADYYRTFPCSANASYKDRHFRVGLQPGDTTVVSNFGLTMLYGDPAHAFRDNNSVVITEATALKFFGKTNALDEVLTIDTRQDGKKDYTVTGVLKDETRENSVTTINGFKNDIFMPMQSVDYFLGKDADKDWNNVSMASYIQLKPGVTPAQLDGPIRKLVAMNCNQQLKDNMSIQLVGLDSFYLDTNNGLVRKMIYILAIIAGFVLLMAVINYVNISVGTSTYRLKEIGLRKVFGGRRQQLIAQFLAESIVLTGISAFLSIAFYELLRPVLGQILNKTLPHVWSFSGMMVLFYLLLVLAVGLVAGIYPAFVLTANNLLKVLKGKISVGKGELVFRKASLILQFSIAILVFVCTLYISRQINYFFNRDLGYNKEQLLVISSVPRQWDSTGLKRLELLRDEMMQKAGVVSATISYEVPDGMNGGSVPILPEGAANDAPVNVERLVTDGNYANTFGLKMTAGRFFTDHDSPLDVVLNETAVKALHLKQGVGQEIRIPGNDTRLTVRGIVKDFHFFNMGQKIAPMIFFAQQVNPAYRFLSIKLQTADIRKSIAGIESAFKFRYNDSPFDYFFMDEKFQAMYFSETRLKKAADVATGLNFVIILLGAAGVVAFSLTRRAKEVGVRKVLGANTRSIIFLFLKEYTTVIIIANLVAWPLAYFLASKWLDGYAYRTSMSLVPFIVAGGITFSLTYILIALQSFRTANANPTGLLRHE</sequence>
<dbReference type="Pfam" id="PF02687">
    <property type="entry name" value="FtsX"/>
    <property type="match status" value="2"/>
</dbReference>
<organism evidence="9 10">
    <name type="scientific">Chitinophaga pinensis</name>
    <dbReference type="NCBI Taxonomy" id="79329"/>
    <lineage>
        <taxon>Bacteria</taxon>
        <taxon>Pseudomonadati</taxon>
        <taxon>Bacteroidota</taxon>
        <taxon>Chitinophagia</taxon>
        <taxon>Chitinophagales</taxon>
        <taxon>Chitinophagaceae</taxon>
        <taxon>Chitinophaga</taxon>
    </lineage>
</organism>
<dbReference type="PANTHER" id="PTHR30572">
    <property type="entry name" value="MEMBRANE COMPONENT OF TRANSPORTER-RELATED"/>
    <property type="match status" value="1"/>
</dbReference>
<evidence type="ECO:0000259" key="7">
    <source>
        <dbReference type="Pfam" id="PF02687"/>
    </source>
</evidence>
<evidence type="ECO:0000313" key="9">
    <source>
        <dbReference type="EMBL" id="TWW02574.1"/>
    </source>
</evidence>
<feature type="transmembrane region" description="Helical" evidence="6">
    <location>
        <begin position="376"/>
        <end position="404"/>
    </location>
</feature>
<dbReference type="InterPro" id="IPR050250">
    <property type="entry name" value="Macrolide_Exporter_MacB"/>
</dbReference>
<comment type="caution">
    <text evidence="9">The sequence shown here is derived from an EMBL/GenBank/DDBJ whole genome shotgun (WGS) entry which is preliminary data.</text>
</comment>
<evidence type="ECO:0000256" key="1">
    <source>
        <dbReference type="ARBA" id="ARBA00004651"/>
    </source>
</evidence>
<dbReference type="AlphaFoldDB" id="A0A5C6M0N5"/>
<dbReference type="InterPro" id="IPR025857">
    <property type="entry name" value="MacB_PCD"/>
</dbReference>
<feature type="transmembrane region" description="Helical" evidence="6">
    <location>
        <begin position="764"/>
        <end position="784"/>
    </location>
</feature>
<feature type="transmembrane region" description="Helical" evidence="6">
    <location>
        <begin position="333"/>
        <end position="356"/>
    </location>
</feature>
<reference evidence="9 10" key="1">
    <citation type="submission" date="2019-08" db="EMBL/GenBank/DDBJ databases">
        <title>Whole genome sequencing of chitin degrading bacteria Chitinophaga pinensis YS16.</title>
        <authorList>
            <person name="Singh R.P."/>
            <person name="Manchanda G."/>
            <person name="Maurya I.K."/>
            <person name="Joshi N.K."/>
            <person name="Srivastava A.K."/>
        </authorList>
    </citation>
    <scope>NUCLEOTIDE SEQUENCE [LARGE SCALE GENOMIC DNA]</scope>
    <source>
        <strain evidence="9 10">YS-16</strain>
    </source>
</reference>
<feature type="domain" description="ABC3 transporter permease C-terminal" evidence="7">
    <location>
        <begin position="687"/>
        <end position="794"/>
    </location>
</feature>
<keyword evidence="2" id="KW-1003">Cell membrane</keyword>
<dbReference type="GO" id="GO:0005886">
    <property type="term" value="C:plasma membrane"/>
    <property type="evidence" value="ECO:0007669"/>
    <property type="project" value="UniProtKB-SubCell"/>
</dbReference>
<feature type="domain" description="MacB-like periplasmic core" evidence="8">
    <location>
        <begin position="22"/>
        <end position="249"/>
    </location>
</feature>
<evidence type="ECO:0000256" key="2">
    <source>
        <dbReference type="ARBA" id="ARBA00022475"/>
    </source>
</evidence>
<feature type="transmembrane region" description="Helical" evidence="6">
    <location>
        <begin position="286"/>
        <end position="308"/>
    </location>
</feature>
<gene>
    <name evidence="9" type="ORF">FEF09_01840</name>
</gene>
<keyword evidence="4 6" id="KW-1133">Transmembrane helix</keyword>
<name>A0A5C6M0N5_9BACT</name>
<dbReference type="InterPro" id="IPR003838">
    <property type="entry name" value="ABC3_permease_C"/>
</dbReference>
<keyword evidence="3 6" id="KW-0812">Transmembrane</keyword>
<keyword evidence="10" id="KW-1185">Reference proteome</keyword>
<dbReference type="GO" id="GO:0022857">
    <property type="term" value="F:transmembrane transporter activity"/>
    <property type="evidence" value="ECO:0007669"/>
    <property type="project" value="TreeGrafter"/>
</dbReference>
<evidence type="ECO:0000256" key="6">
    <source>
        <dbReference type="SAM" id="Phobius"/>
    </source>
</evidence>
<proteinExistence type="predicted"/>
<feature type="domain" description="MacB-like periplasmic core" evidence="8">
    <location>
        <begin position="437"/>
        <end position="617"/>
    </location>
</feature>
<dbReference type="Proteomes" id="UP000318815">
    <property type="component" value="Unassembled WGS sequence"/>
</dbReference>
<evidence type="ECO:0000259" key="8">
    <source>
        <dbReference type="Pfam" id="PF12704"/>
    </source>
</evidence>
<dbReference type="PANTHER" id="PTHR30572:SF18">
    <property type="entry name" value="ABC-TYPE MACROLIDE FAMILY EXPORT SYSTEM PERMEASE COMPONENT 2"/>
    <property type="match status" value="1"/>
</dbReference>
<dbReference type="Pfam" id="PF12704">
    <property type="entry name" value="MacB_PCD"/>
    <property type="match status" value="2"/>
</dbReference>
<comment type="subcellular location">
    <subcellularLocation>
        <location evidence="1">Cell membrane</location>
        <topology evidence="1">Multi-pass membrane protein</topology>
    </subcellularLocation>
</comment>
<feature type="transmembrane region" description="Helical" evidence="6">
    <location>
        <begin position="20"/>
        <end position="44"/>
    </location>
</feature>
<dbReference type="EMBL" id="VOHS01000001">
    <property type="protein sequence ID" value="TWW02574.1"/>
    <property type="molecule type" value="Genomic_DNA"/>
</dbReference>
<keyword evidence="5 6" id="KW-0472">Membrane</keyword>
<feature type="transmembrane region" description="Helical" evidence="6">
    <location>
        <begin position="425"/>
        <end position="448"/>
    </location>
</feature>
<feature type="domain" description="ABC3 transporter permease C-terminal" evidence="7">
    <location>
        <begin position="292"/>
        <end position="405"/>
    </location>
</feature>
<protein>
    <submittedName>
        <fullName evidence="9">FtsX-like permease family protein</fullName>
    </submittedName>
</protein>
<dbReference type="OrthoDB" id="1451596at2"/>
<evidence type="ECO:0000313" key="10">
    <source>
        <dbReference type="Proteomes" id="UP000318815"/>
    </source>
</evidence>
<evidence type="ECO:0000256" key="4">
    <source>
        <dbReference type="ARBA" id="ARBA00022989"/>
    </source>
</evidence>
<evidence type="ECO:0000256" key="5">
    <source>
        <dbReference type="ARBA" id="ARBA00023136"/>
    </source>
</evidence>